<keyword evidence="4" id="KW-1185">Reference proteome</keyword>
<feature type="non-terminal residue" evidence="3">
    <location>
        <position position="213"/>
    </location>
</feature>
<organism evidence="3 4">
    <name type="scientific">Coprinellus micaceus</name>
    <name type="common">Glistening ink-cap mushroom</name>
    <name type="synonym">Coprinus micaceus</name>
    <dbReference type="NCBI Taxonomy" id="71717"/>
    <lineage>
        <taxon>Eukaryota</taxon>
        <taxon>Fungi</taxon>
        <taxon>Dikarya</taxon>
        <taxon>Basidiomycota</taxon>
        <taxon>Agaricomycotina</taxon>
        <taxon>Agaricomycetes</taxon>
        <taxon>Agaricomycetidae</taxon>
        <taxon>Agaricales</taxon>
        <taxon>Agaricineae</taxon>
        <taxon>Psathyrellaceae</taxon>
        <taxon>Coprinellus</taxon>
    </lineage>
</organism>
<keyword evidence="1" id="KW-0175">Coiled coil</keyword>
<evidence type="ECO:0000256" key="2">
    <source>
        <dbReference type="SAM" id="MobiDB-lite"/>
    </source>
</evidence>
<evidence type="ECO:0000313" key="4">
    <source>
        <dbReference type="Proteomes" id="UP000298030"/>
    </source>
</evidence>
<sequence length="213" mass="23278">MMNVTFLDGGEASPQGFAQPPPPAAPPSSSTEEMEADLRARVLKSRRLPKPGQLVPSPSSIPDSSVLSKLTPNAPPPPEEPVPSPQMEDAVSFIAETLGVSVVVPTSKPPPPLRTNSAAQVKDLAAQHQRLEQDIAERKSLMDRLLRATTKAEKDAIFALLREKDRASKETEVKPSAKINLDYVPTPQLPRWPSHQQRTVLEISDDEEDEEDD</sequence>
<name>A0A4Y7TJG5_COPMI</name>
<feature type="coiled-coil region" evidence="1">
    <location>
        <begin position="114"/>
        <end position="148"/>
    </location>
</feature>
<protein>
    <submittedName>
        <fullName evidence="3">Uncharacterized protein</fullName>
    </submittedName>
</protein>
<feature type="compositionally biased region" description="Acidic residues" evidence="2">
    <location>
        <begin position="203"/>
        <end position="213"/>
    </location>
</feature>
<feature type="region of interest" description="Disordered" evidence="2">
    <location>
        <begin position="183"/>
        <end position="213"/>
    </location>
</feature>
<dbReference type="EMBL" id="QPFP01000010">
    <property type="protein sequence ID" value="TEB34300.1"/>
    <property type="molecule type" value="Genomic_DNA"/>
</dbReference>
<evidence type="ECO:0000313" key="3">
    <source>
        <dbReference type="EMBL" id="TEB34300.1"/>
    </source>
</evidence>
<comment type="caution">
    <text evidence="3">The sequence shown here is derived from an EMBL/GenBank/DDBJ whole genome shotgun (WGS) entry which is preliminary data.</text>
</comment>
<accession>A0A4Y7TJG5</accession>
<feature type="compositionally biased region" description="Low complexity" evidence="2">
    <location>
        <begin position="54"/>
        <end position="68"/>
    </location>
</feature>
<dbReference type="AlphaFoldDB" id="A0A4Y7TJG5"/>
<feature type="region of interest" description="Disordered" evidence="2">
    <location>
        <begin position="1"/>
        <end position="90"/>
    </location>
</feature>
<dbReference type="Proteomes" id="UP000298030">
    <property type="component" value="Unassembled WGS sequence"/>
</dbReference>
<dbReference type="OrthoDB" id="2804702at2759"/>
<feature type="compositionally biased region" description="Pro residues" evidence="2">
    <location>
        <begin position="73"/>
        <end position="84"/>
    </location>
</feature>
<evidence type="ECO:0000256" key="1">
    <source>
        <dbReference type="SAM" id="Coils"/>
    </source>
</evidence>
<proteinExistence type="predicted"/>
<reference evidence="3 4" key="1">
    <citation type="journal article" date="2019" name="Nat. Ecol. Evol.">
        <title>Megaphylogeny resolves global patterns of mushroom evolution.</title>
        <authorList>
            <person name="Varga T."/>
            <person name="Krizsan K."/>
            <person name="Foldi C."/>
            <person name="Dima B."/>
            <person name="Sanchez-Garcia M."/>
            <person name="Sanchez-Ramirez S."/>
            <person name="Szollosi G.J."/>
            <person name="Szarkandi J.G."/>
            <person name="Papp V."/>
            <person name="Albert L."/>
            <person name="Andreopoulos W."/>
            <person name="Angelini C."/>
            <person name="Antonin V."/>
            <person name="Barry K.W."/>
            <person name="Bougher N.L."/>
            <person name="Buchanan P."/>
            <person name="Buyck B."/>
            <person name="Bense V."/>
            <person name="Catcheside P."/>
            <person name="Chovatia M."/>
            <person name="Cooper J."/>
            <person name="Damon W."/>
            <person name="Desjardin D."/>
            <person name="Finy P."/>
            <person name="Geml J."/>
            <person name="Haridas S."/>
            <person name="Hughes K."/>
            <person name="Justo A."/>
            <person name="Karasinski D."/>
            <person name="Kautmanova I."/>
            <person name="Kiss B."/>
            <person name="Kocsube S."/>
            <person name="Kotiranta H."/>
            <person name="LaButti K.M."/>
            <person name="Lechner B.E."/>
            <person name="Liimatainen K."/>
            <person name="Lipzen A."/>
            <person name="Lukacs Z."/>
            <person name="Mihaltcheva S."/>
            <person name="Morgado L.N."/>
            <person name="Niskanen T."/>
            <person name="Noordeloos M.E."/>
            <person name="Ohm R.A."/>
            <person name="Ortiz-Santana B."/>
            <person name="Ovrebo C."/>
            <person name="Racz N."/>
            <person name="Riley R."/>
            <person name="Savchenko A."/>
            <person name="Shiryaev A."/>
            <person name="Soop K."/>
            <person name="Spirin V."/>
            <person name="Szebenyi C."/>
            <person name="Tomsovsky M."/>
            <person name="Tulloss R.E."/>
            <person name="Uehling J."/>
            <person name="Grigoriev I.V."/>
            <person name="Vagvolgyi C."/>
            <person name="Papp T."/>
            <person name="Martin F.M."/>
            <person name="Miettinen O."/>
            <person name="Hibbett D.S."/>
            <person name="Nagy L.G."/>
        </authorList>
    </citation>
    <scope>NUCLEOTIDE SEQUENCE [LARGE SCALE GENOMIC DNA]</scope>
    <source>
        <strain evidence="3 4">FP101781</strain>
    </source>
</reference>
<gene>
    <name evidence="3" type="ORF">FA13DRAFT_1729812</name>
</gene>